<feature type="region of interest" description="Disordered" evidence="1">
    <location>
        <begin position="181"/>
        <end position="200"/>
    </location>
</feature>
<comment type="caution">
    <text evidence="3">The sequence shown here is derived from an EMBL/GenBank/DDBJ whole genome shotgun (WGS) entry which is preliminary data.</text>
</comment>
<evidence type="ECO:0000256" key="1">
    <source>
        <dbReference type="SAM" id="MobiDB-lite"/>
    </source>
</evidence>
<dbReference type="AlphaFoldDB" id="A0A9R1VJQ1"/>
<protein>
    <recommendedName>
        <fullName evidence="2">Retrotransposon Copia-like N-terminal domain-containing protein</fullName>
    </recommendedName>
</protein>
<reference evidence="3 4" key="1">
    <citation type="journal article" date="2017" name="Nat. Commun.">
        <title>Genome assembly with in vitro proximity ligation data and whole-genome triplication in lettuce.</title>
        <authorList>
            <person name="Reyes-Chin-Wo S."/>
            <person name="Wang Z."/>
            <person name="Yang X."/>
            <person name="Kozik A."/>
            <person name="Arikit S."/>
            <person name="Song C."/>
            <person name="Xia L."/>
            <person name="Froenicke L."/>
            <person name="Lavelle D.O."/>
            <person name="Truco M.J."/>
            <person name="Xia R."/>
            <person name="Zhu S."/>
            <person name="Xu C."/>
            <person name="Xu H."/>
            <person name="Xu X."/>
            <person name="Cox K."/>
            <person name="Korf I."/>
            <person name="Meyers B.C."/>
            <person name="Michelmore R.W."/>
        </authorList>
    </citation>
    <scope>NUCLEOTIDE SEQUENCE [LARGE SCALE GENOMIC DNA]</scope>
    <source>
        <strain evidence="4">cv. Salinas</strain>
        <tissue evidence="3">Seedlings</tissue>
    </source>
</reference>
<evidence type="ECO:0000259" key="2">
    <source>
        <dbReference type="Pfam" id="PF14244"/>
    </source>
</evidence>
<dbReference type="InterPro" id="IPR029472">
    <property type="entry name" value="Copia-like_N"/>
</dbReference>
<gene>
    <name evidence="3" type="ORF">LSAT_V11C500253400</name>
</gene>
<dbReference type="EMBL" id="NBSK02000005">
    <property type="protein sequence ID" value="KAJ0206085.1"/>
    <property type="molecule type" value="Genomic_DNA"/>
</dbReference>
<keyword evidence="4" id="KW-1185">Reference proteome</keyword>
<name>A0A9R1VJQ1_LACSA</name>
<accession>A0A9R1VJQ1</accession>
<dbReference type="Pfam" id="PF14244">
    <property type="entry name" value="Retrotran_gag_3"/>
    <property type="match status" value="1"/>
</dbReference>
<dbReference type="PANTHER" id="PTHR37610:SF97">
    <property type="entry name" value="RETROTRANSPOSON GAG DOMAIN-CONTAINING PROTEIN"/>
    <property type="match status" value="1"/>
</dbReference>
<organism evidence="3 4">
    <name type="scientific">Lactuca sativa</name>
    <name type="common">Garden lettuce</name>
    <dbReference type="NCBI Taxonomy" id="4236"/>
    <lineage>
        <taxon>Eukaryota</taxon>
        <taxon>Viridiplantae</taxon>
        <taxon>Streptophyta</taxon>
        <taxon>Embryophyta</taxon>
        <taxon>Tracheophyta</taxon>
        <taxon>Spermatophyta</taxon>
        <taxon>Magnoliopsida</taxon>
        <taxon>eudicotyledons</taxon>
        <taxon>Gunneridae</taxon>
        <taxon>Pentapetalae</taxon>
        <taxon>asterids</taxon>
        <taxon>campanulids</taxon>
        <taxon>Asterales</taxon>
        <taxon>Asteraceae</taxon>
        <taxon>Cichorioideae</taxon>
        <taxon>Cichorieae</taxon>
        <taxon>Lactucinae</taxon>
        <taxon>Lactuca</taxon>
    </lineage>
</organism>
<dbReference type="PANTHER" id="PTHR37610">
    <property type="entry name" value="CCHC-TYPE DOMAIN-CONTAINING PROTEIN"/>
    <property type="match status" value="1"/>
</dbReference>
<feature type="domain" description="Retrotransposon Copia-like N-terminal" evidence="2">
    <location>
        <begin position="54"/>
        <end position="91"/>
    </location>
</feature>
<evidence type="ECO:0000313" key="3">
    <source>
        <dbReference type="EMBL" id="KAJ0206085.1"/>
    </source>
</evidence>
<dbReference type="Proteomes" id="UP000235145">
    <property type="component" value="Unassembled WGS sequence"/>
</dbReference>
<evidence type="ECO:0000313" key="4">
    <source>
        <dbReference type="Proteomes" id="UP000235145"/>
    </source>
</evidence>
<proteinExistence type="predicted"/>
<sequence>MLRVSPVRSALTYFPLMDERMALVEERRAFLLGPTSDFVPRTCKIRNFHVRAPISTFCSGENYASWSWSMKIALSAKNKFDFVDDSLPKPDASDPEKLKLWIRNNNIIISWILNVLPKDISASIIYLETTSEMWKELHEHFRQSIGRHIFQIKRNLMKVTQAVFAFNVRSNGIFSQGFNNKNPISSSSQNSPNRPSNNNYKNCNSSYYTHCKRSGHTQENFYRLHSFPPGYRFNQTQTLNRKINVASADNGGNQM</sequence>